<dbReference type="EMBL" id="JANPWB010000008">
    <property type="protein sequence ID" value="KAJ1164148.1"/>
    <property type="molecule type" value="Genomic_DNA"/>
</dbReference>
<dbReference type="Proteomes" id="UP001066276">
    <property type="component" value="Chromosome 4_2"/>
</dbReference>
<evidence type="ECO:0000313" key="2">
    <source>
        <dbReference type="EMBL" id="KAJ1164148.1"/>
    </source>
</evidence>
<evidence type="ECO:0000313" key="3">
    <source>
        <dbReference type="Proteomes" id="UP001066276"/>
    </source>
</evidence>
<accession>A0AAV7SJB6</accession>
<feature type="region of interest" description="Disordered" evidence="1">
    <location>
        <begin position="1"/>
        <end position="47"/>
    </location>
</feature>
<feature type="region of interest" description="Disordered" evidence="1">
    <location>
        <begin position="68"/>
        <end position="100"/>
    </location>
</feature>
<protein>
    <submittedName>
        <fullName evidence="2">Uncharacterized protein</fullName>
    </submittedName>
</protein>
<dbReference type="AlphaFoldDB" id="A0AAV7SJB6"/>
<organism evidence="2 3">
    <name type="scientific">Pleurodeles waltl</name>
    <name type="common">Iberian ribbed newt</name>
    <dbReference type="NCBI Taxonomy" id="8319"/>
    <lineage>
        <taxon>Eukaryota</taxon>
        <taxon>Metazoa</taxon>
        <taxon>Chordata</taxon>
        <taxon>Craniata</taxon>
        <taxon>Vertebrata</taxon>
        <taxon>Euteleostomi</taxon>
        <taxon>Amphibia</taxon>
        <taxon>Batrachia</taxon>
        <taxon>Caudata</taxon>
        <taxon>Salamandroidea</taxon>
        <taxon>Salamandridae</taxon>
        <taxon>Pleurodelinae</taxon>
        <taxon>Pleurodeles</taxon>
    </lineage>
</organism>
<comment type="caution">
    <text evidence="2">The sequence shown here is derived from an EMBL/GenBank/DDBJ whole genome shotgun (WGS) entry which is preliminary data.</text>
</comment>
<keyword evidence="3" id="KW-1185">Reference proteome</keyword>
<evidence type="ECO:0000256" key="1">
    <source>
        <dbReference type="SAM" id="MobiDB-lite"/>
    </source>
</evidence>
<sequence>MDQTLTDSQKTDGPPCGFLGSRQQLRHRRGRRASDRVLRTKPTAHWAKESQRKTLMLAATLKVRPRCPSVSSLEGSVVDSDTDGSMALFPSMTPQTAHDL</sequence>
<gene>
    <name evidence="2" type="ORF">NDU88_004593</name>
</gene>
<proteinExistence type="predicted"/>
<name>A0AAV7SJB6_PLEWA</name>
<reference evidence="2" key="1">
    <citation type="journal article" date="2022" name="bioRxiv">
        <title>Sequencing and chromosome-scale assembly of the giantPleurodeles waltlgenome.</title>
        <authorList>
            <person name="Brown T."/>
            <person name="Elewa A."/>
            <person name="Iarovenko S."/>
            <person name="Subramanian E."/>
            <person name="Araus A.J."/>
            <person name="Petzold A."/>
            <person name="Susuki M."/>
            <person name="Suzuki K.-i.T."/>
            <person name="Hayashi T."/>
            <person name="Toyoda A."/>
            <person name="Oliveira C."/>
            <person name="Osipova E."/>
            <person name="Leigh N.D."/>
            <person name="Simon A."/>
            <person name="Yun M.H."/>
        </authorList>
    </citation>
    <scope>NUCLEOTIDE SEQUENCE</scope>
    <source>
        <strain evidence="2">20211129_DDA</strain>
        <tissue evidence="2">Liver</tissue>
    </source>
</reference>